<evidence type="ECO:0000259" key="2">
    <source>
        <dbReference type="PROSITE" id="PS50255"/>
    </source>
</evidence>
<feature type="domain" description="Cytochrome b5 heme-binding" evidence="2">
    <location>
        <begin position="22"/>
        <end position="100"/>
    </location>
</feature>
<gene>
    <name evidence="3" type="ORF">NTJ_08553</name>
</gene>
<protein>
    <recommendedName>
        <fullName evidence="2">Cytochrome b5 heme-binding domain-containing protein</fullName>
    </recommendedName>
</protein>
<dbReference type="SMART" id="SM01117">
    <property type="entry name" value="Cyt-b5"/>
    <property type="match status" value="1"/>
</dbReference>
<dbReference type="PANTHER" id="PTHR16740:SF1">
    <property type="entry name" value="CYTOCHROME B5-RELATED PROTEIN-RELATED"/>
    <property type="match status" value="1"/>
</dbReference>
<feature type="transmembrane region" description="Helical" evidence="1">
    <location>
        <begin position="146"/>
        <end position="178"/>
    </location>
</feature>
<sequence>MDFQEDQSRSFINWRGPKWESPFRTSAAWLKSRRGENEDEKLWRVHDKLYDLSKFTAVHPGGEQWLTLTKGTDITEAFESHHLTDTARNLLPKYYVRDAKTARNSPFTFKEDGFYDKLKRKVMTAMKGAKRGPTAQSKMFADCYTFLYLVLGTLSAAYSSLLLAVCSGVCLCCTTVIAHNFFHQRNNFRMYYFAFSGFSVKAWRISHGLSHHLFPNSRQDLEITMFEPFLQWTPHPDKTWITRFVSWIYSPIVYCFLFHSQWISRLIISPEGMIELIPLTLPGAMVFFGVPITSALMWWNVITIIGSFCFSVVGINAAHHHPELLHDGDEPRDRQEMDWGIYQIDAVRDRVEIQGVFPLVIILFGDHTLHHLFPTIDHFHLYGLYPILEETCKEFGIEFRMGTIWDLIRGQFRQLSRNYTITFRKR</sequence>
<reference evidence="3 4" key="1">
    <citation type="submission" date="2023-09" db="EMBL/GenBank/DDBJ databases">
        <title>Nesidiocoris tenuis whole genome shotgun sequence.</title>
        <authorList>
            <person name="Shibata T."/>
            <person name="Shimoda M."/>
            <person name="Kobayashi T."/>
            <person name="Uehara T."/>
        </authorList>
    </citation>
    <scope>NUCLEOTIDE SEQUENCE [LARGE SCALE GENOMIC DNA]</scope>
    <source>
        <strain evidence="3 4">Japan</strain>
    </source>
</reference>
<name>A0ABN7AWQ2_9HEMI</name>
<evidence type="ECO:0000313" key="3">
    <source>
        <dbReference type="EMBL" id="BES95744.1"/>
    </source>
</evidence>
<dbReference type="Proteomes" id="UP001307889">
    <property type="component" value="Chromosome 6"/>
</dbReference>
<dbReference type="InterPro" id="IPR036400">
    <property type="entry name" value="Cyt_B5-like_heme/steroid_sf"/>
</dbReference>
<dbReference type="InterPro" id="IPR001199">
    <property type="entry name" value="Cyt_B5-like_heme/steroid-bd"/>
</dbReference>
<dbReference type="InterPro" id="IPR053100">
    <property type="entry name" value="Cytochrome_b5-related"/>
</dbReference>
<keyword evidence="4" id="KW-1185">Reference proteome</keyword>
<feature type="transmembrane region" description="Helical" evidence="1">
    <location>
        <begin position="296"/>
        <end position="318"/>
    </location>
</feature>
<dbReference type="EMBL" id="AP028914">
    <property type="protein sequence ID" value="BES95744.1"/>
    <property type="molecule type" value="Genomic_DNA"/>
</dbReference>
<evidence type="ECO:0000313" key="4">
    <source>
        <dbReference type="Proteomes" id="UP001307889"/>
    </source>
</evidence>
<dbReference type="PANTHER" id="PTHR16740">
    <property type="entry name" value="CYTOCHROME B5-RELATED PROTEIN-RELATED"/>
    <property type="match status" value="1"/>
</dbReference>
<accession>A0ABN7AWQ2</accession>
<organism evidence="3 4">
    <name type="scientific">Nesidiocoris tenuis</name>
    <dbReference type="NCBI Taxonomy" id="355587"/>
    <lineage>
        <taxon>Eukaryota</taxon>
        <taxon>Metazoa</taxon>
        <taxon>Ecdysozoa</taxon>
        <taxon>Arthropoda</taxon>
        <taxon>Hexapoda</taxon>
        <taxon>Insecta</taxon>
        <taxon>Pterygota</taxon>
        <taxon>Neoptera</taxon>
        <taxon>Paraneoptera</taxon>
        <taxon>Hemiptera</taxon>
        <taxon>Heteroptera</taxon>
        <taxon>Panheteroptera</taxon>
        <taxon>Cimicomorpha</taxon>
        <taxon>Miridae</taxon>
        <taxon>Dicyphina</taxon>
        <taxon>Nesidiocoris</taxon>
    </lineage>
</organism>
<dbReference type="SUPFAM" id="SSF55856">
    <property type="entry name" value="Cytochrome b5-like heme/steroid binding domain"/>
    <property type="match status" value="1"/>
</dbReference>
<keyword evidence="1" id="KW-1133">Transmembrane helix</keyword>
<dbReference type="Gene3D" id="3.10.120.10">
    <property type="entry name" value="Cytochrome b5-like heme/steroid binding domain"/>
    <property type="match status" value="1"/>
</dbReference>
<dbReference type="PROSITE" id="PS50255">
    <property type="entry name" value="CYTOCHROME_B5_2"/>
    <property type="match status" value="1"/>
</dbReference>
<keyword evidence="1" id="KW-0812">Transmembrane</keyword>
<evidence type="ECO:0000256" key="1">
    <source>
        <dbReference type="SAM" id="Phobius"/>
    </source>
</evidence>
<keyword evidence="1" id="KW-0472">Membrane</keyword>
<feature type="transmembrane region" description="Helical" evidence="1">
    <location>
        <begin position="240"/>
        <end position="260"/>
    </location>
</feature>
<dbReference type="Pfam" id="PF00173">
    <property type="entry name" value="Cyt-b5"/>
    <property type="match status" value="1"/>
</dbReference>
<dbReference type="Pfam" id="PF00487">
    <property type="entry name" value="FA_desaturase"/>
    <property type="match status" value="1"/>
</dbReference>
<dbReference type="InterPro" id="IPR005804">
    <property type="entry name" value="FA_desaturase_dom"/>
</dbReference>
<proteinExistence type="predicted"/>